<dbReference type="EMBL" id="CAJVPJ010003703">
    <property type="protein sequence ID" value="CAG8643783.1"/>
    <property type="molecule type" value="Genomic_DNA"/>
</dbReference>
<keyword evidence="3" id="KW-1185">Reference proteome</keyword>
<dbReference type="Proteomes" id="UP000789572">
    <property type="component" value="Unassembled WGS sequence"/>
</dbReference>
<dbReference type="AlphaFoldDB" id="A0A9N9DK35"/>
<proteinExistence type="predicted"/>
<feature type="compositionally biased region" description="Basic and acidic residues" evidence="1">
    <location>
        <begin position="52"/>
        <end position="62"/>
    </location>
</feature>
<sequence length="62" mass="6849">MSSELDLLRQENAKLVAENAELKHKNSNPKQIISPVCSLLPITSQSSSPSPIEDHSDKEYSI</sequence>
<accession>A0A9N9DK35</accession>
<organism evidence="2 3">
    <name type="scientific">Paraglomus occultum</name>
    <dbReference type="NCBI Taxonomy" id="144539"/>
    <lineage>
        <taxon>Eukaryota</taxon>
        <taxon>Fungi</taxon>
        <taxon>Fungi incertae sedis</taxon>
        <taxon>Mucoromycota</taxon>
        <taxon>Glomeromycotina</taxon>
        <taxon>Glomeromycetes</taxon>
        <taxon>Paraglomerales</taxon>
        <taxon>Paraglomeraceae</taxon>
        <taxon>Paraglomus</taxon>
    </lineage>
</organism>
<evidence type="ECO:0000313" key="2">
    <source>
        <dbReference type="EMBL" id="CAG8643783.1"/>
    </source>
</evidence>
<evidence type="ECO:0000313" key="3">
    <source>
        <dbReference type="Proteomes" id="UP000789572"/>
    </source>
</evidence>
<name>A0A9N9DK35_9GLOM</name>
<dbReference type="OrthoDB" id="2444238at2759"/>
<reference evidence="2" key="1">
    <citation type="submission" date="2021-06" db="EMBL/GenBank/DDBJ databases">
        <authorList>
            <person name="Kallberg Y."/>
            <person name="Tangrot J."/>
            <person name="Rosling A."/>
        </authorList>
    </citation>
    <scope>NUCLEOTIDE SEQUENCE</scope>
    <source>
        <strain evidence="2">IA702</strain>
    </source>
</reference>
<evidence type="ECO:0000256" key="1">
    <source>
        <dbReference type="SAM" id="MobiDB-lite"/>
    </source>
</evidence>
<comment type="caution">
    <text evidence="2">The sequence shown here is derived from an EMBL/GenBank/DDBJ whole genome shotgun (WGS) entry which is preliminary data.</text>
</comment>
<feature type="region of interest" description="Disordered" evidence="1">
    <location>
        <begin position="43"/>
        <end position="62"/>
    </location>
</feature>
<protein>
    <submittedName>
        <fullName evidence="2">3158_t:CDS:1</fullName>
    </submittedName>
</protein>
<gene>
    <name evidence="2" type="ORF">POCULU_LOCUS9565</name>
</gene>
<feature type="non-terminal residue" evidence="2">
    <location>
        <position position="62"/>
    </location>
</feature>